<dbReference type="Gene3D" id="2.40.170.20">
    <property type="entry name" value="TonB-dependent receptor, beta-barrel domain"/>
    <property type="match status" value="1"/>
</dbReference>
<evidence type="ECO:0000313" key="18">
    <source>
        <dbReference type="Proteomes" id="UP000321192"/>
    </source>
</evidence>
<dbReference type="InterPro" id="IPR010917">
    <property type="entry name" value="TonB_rcpt_CS"/>
</dbReference>
<evidence type="ECO:0000256" key="1">
    <source>
        <dbReference type="ARBA" id="ARBA00004571"/>
    </source>
</evidence>
<gene>
    <name evidence="17" type="ORF">E6Q80_03160</name>
</gene>
<evidence type="ECO:0000256" key="8">
    <source>
        <dbReference type="ARBA" id="ARBA00023136"/>
    </source>
</evidence>
<evidence type="ECO:0000256" key="12">
    <source>
        <dbReference type="PROSITE-ProRule" id="PRU10144"/>
    </source>
</evidence>
<dbReference type="RefSeq" id="WP_004317827.1">
    <property type="nucleotide sequence ID" value="NZ_SSFD01000045.1"/>
</dbReference>
<dbReference type="Pfam" id="PF00593">
    <property type="entry name" value="TonB_dep_Rec_b-barrel"/>
    <property type="match status" value="1"/>
</dbReference>
<evidence type="ECO:0000259" key="15">
    <source>
        <dbReference type="Pfam" id="PF00593"/>
    </source>
</evidence>
<dbReference type="PROSITE" id="PS01156">
    <property type="entry name" value="TONB_DEPENDENT_REC_2"/>
    <property type="match status" value="1"/>
</dbReference>
<dbReference type="EMBL" id="SSFD01000045">
    <property type="protein sequence ID" value="TXH90517.1"/>
    <property type="molecule type" value="Genomic_DNA"/>
</dbReference>
<sequence length="766" mass="83363">MKKNFRRLPLAVAISLALPALALAQETTLGRVIVTAPEAAATNSGTVVNAPALQSLKPATSDAASLLRDVPGVSLYGSGGVSSLPSIRGLADDRIRIKVDGMDLIAACPNHMNPALSYLDPSNVGLLEVYPGISPVSVGGDSIAGTILAESKAPVFAEDGKTLMTGEVGAFYRSNGNARGGNLGATFASDSLSVSYAGSTAESDNYEAARAFKTRTATGRVGHTLALDEVGSTAYKSRNHELGFAFKGGDHLFEAKVGLQDIPYELWPNQRMDMLENDQKRVNLRYQGKYDWGKLEARAYHEKVEHFMDFGADKRYWYGGSVANDVIIGSGGPTVLNGTPCSPLSPSCAAGMPMNTESKNTGFALKGDVDLSATDLLRVGAEIQRYRLDDWWPASGGGMWPNTFWNINDGERDRNAVFAEWEAQPSAQWTTLAGVRYERVKTDTGPVQAYNNAVAPATMLVPAFNSADRERTDNNWDVTLLAKYTVDPTLDVEVGFARKVRSPSLYERYSWYSRGMEMLMVNWFGDGNGYIGDINLEPEKARTVSATFDWHSIDRKWELKATPFYSRVTDYIDAVRCPTSLGGSCSAANLSATNSFVFLQLANQSARLYGIDLSGRMPLASTPYGEFGLRGVLNYTDGKNRETGDNLYNIMPLNVKLTLTHQHGGWDNALEWFAAQSKDDISAVRNEQETSGYNLVNLRTSYSWKQVRVDFGVENVFDKFYYLPLGGAYVGQGTTMTSNPVGAVPLWGTPVPGAGRSIYAGINYKF</sequence>
<evidence type="ECO:0000256" key="7">
    <source>
        <dbReference type="ARBA" id="ARBA00023077"/>
    </source>
</evidence>
<protein>
    <submittedName>
        <fullName evidence="17">TonB-dependent receptor</fullName>
    </submittedName>
</protein>
<proteinExistence type="inferred from homology"/>
<organism evidence="17 18">
    <name type="scientific">Thauera aminoaromatica</name>
    <dbReference type="NCBI Taxonomy" id="164330"/>
    <lineage>
        <taxon>Bacteria</taxon>
        <taxon>Pseudomonadati</taxon>
        <taxon>Pseudomonadota</taxon>
        <taxon>Betaproteobacteria</taxon>
        <taxon>Rhodocyclales</taxon>
        <taxon>Zoogloeaceae</taxon>
        <taxon>Thauera</taxon>
    </lineage>
</organism>
<reference evidence="17 18" key="1">
    <citation type="submission" date="2018-09" db="EMBL/GenBank/DDBJ databases">
        <title>Metagenome Assembled Genomes from an Advanced Water Purification Facility.</title>
        <authorList>
            <person name="Stamps B.W."/>
            <person name="Spear J.R."/>
        </authorList>
    </citation>
    <scope>NUCLEOTIDE SEQUENCE [LARGE SCALE GENOMIC DNA]</scope>
    <source>
        <strain evidence="17">Bin_27_1</strain>
    </source>
</reference>
<feature type="chain" id="PRO_5022704808" evidence="14">
    <location>
        <begin position="25"/>
        <end position="766"/>
    </location>
</feature>
<dbReference type="GO" id="GO:0009279">
    <property type="term" value="C:cell outer membrane"/>
    <property type="evidence" value="ECO:0007669"/>
    <property type="project" value="UniProtKB-SubCell"/>
</dbReference>
<dbReference type="Gene3D" id="2.170.130.10">
    <property type="entry name" value="TonB-dependent receptor, plug domain"/>
    <property type="match status" value="1"/>
</dbReference>
<accession>A0A5C7T460</accession>
<dbReference type="Pfam" id="PF07715">
    <property type="entry name" value="Plug"/>
    <property type="match status" value="1"/>
</dbReference>
<dbReference type="InterPro" id="IPR037066">
    <property type="entry name" value="Plug_dom_sf"/>
</dbReference>
<evidence type="ECO:0000256" key="10">
    <source>
        <dbReference type="ARBA" id="ARBA00023237"/>
    </source>
</evidence>
<evidence type="ECO:0000256" key="14">
    <source>
        <dbReference type="SAM" id="SignalP"/>
    </source>
</evidence>
<keyword evidence="8 11" id="KW-0472">Membrane</keyword>
<dbReference type="GO" id="GO:0044718">
    <property type="term" value="P:siderophore transmembrane transport"/>
    <property type="evidence" value="ECO:0007669"/>
    <property type="project" value="TreeGrafter"/>
</dbReference>
<evidence type="ECO:0000256" key="2">
    <source>
        <dbReference type="ARBA" id="ARBA00009810"/>
    </source>
</evidence>
<keyword evidence="4 11" id="KW-1134">Transmembrane beta strand</keyword>
<comment type="caution">
    <text evidence="17">The sequence shown here is derived from an EMBL/GenBank/DDBJ whole genome shotgun (WGS) entry which is preliminary data.</text>
</comment>
<feature type="domain" description="TonB-dependent receptor plug" evidence="16">
    <location>
        <begin position="41"/>
        <end position="146"/>
    </location>
</feature>
<keyword evidence="10 11" id="KW-0998">Cell outer membrane</keyword>
<dbReference type="InterPro" id="IPR012910">
    <property type="entry name" value="Plug_dom"/>
</dbReference>
<evidence type="ECO:0000256" key="6">
    <source>
        <dbReference type="ARBA" id="ARBA00022729"/>
    </source>
</evidence>
<dbReference type="SUPFAM" id="SSF56935">
    <property type="entry name" value="Porins"/>
    <property type="match status" value="1"/>
</dbReference>
<keyword evidence="9 17" id="KW-0675">Receptor</keyword>
<feature type="signal peptide" evidence="14">
    <location>
        <begin position="1"/>
        <end position="24"/>
    </location>
</feature>
<dbReference type="InterPro" id="IPR000531">
    <property type="entry name" value="Beta-barrel_TonB"/>
</dbReference>
<feature type="domain" description="TonB-dependent receptor-like beta-barrel" evidence="15">
    <location>
        <begin position="243"/>
        <end position="716"/>
    </location>
</feature>
<comment type="subcellular location">
    <subcellularLocation>
        <location evidence="1 11">Cell outer membrane</location>
        <topology evidence="1 11">Multi-pass membrane protein</topology>
    </subcellularLocation>
</comment>
<comment type="similarity">
    <text evidence="2 11 13">Belongs to the TonB-dependent receptor family.</text>
</comment>
<dbReference type="PANTHER" id="PTHR30069:SF49">
    <property type="entry name" value="OUTER MEMBRANE PROTEIN C"/>
    <property type="match status" value="1"/>
</dbReference>
<dbReference type="PROSITE" id="PS52016">
    <property type="entry name" value="TONB_DEPENDENT_REC_3"/>
    <property type="match status" value="1"/>
</dbReference>
<evidence type="ECO:0000256" key="5">
    <source>
        <dbReference type="ARBA" id="ARBA00022692"/>
    </source>
</evidence>
<evidence type="ECO:0000256" key="13">
    <source>
        <dbReference type="RuleBase" id="RU003357"/>
    </source>
</evidence>
<dbReference type="InterPro" id="IPR039426">
    <property type="entry name" value="TonB-dep_rcpt-like"/>
</dbReference>
<dbReference type="Proteomes" id="UP000321192">
    <property type="component" value="Unassembled WGS sequence"/>
</dbReference>
<evidence type="ECO:0000259" key="16">
    <source>
        <dbReference type="Pfam" id="PF07715"/>
    </source>
</evidence>
<keyword evidence="6 14" id="KW-0732">Signal</keyword>
<evidence type="ECO:0000256" key="4">
    <source>
        <dbReference type="ARBA" id="ARBA00022452"/>
    </source>
</evidence>
<dbReference type="GO" id="GO:0015344">
    <property type="term" value="F:siderophore uptake transmembrane transporter activity"/>
    <property type="evidence" value="ECO:0007669"/>
    <property type="project" value="TreeGrafter"/>
</dbReference>
<evidence type="ECO:0000256" key="11">
    <source>
        <dbReference type="PROSITE-ProRule" id="PRU01360"/>
    </source>
</evidence>
<evidence type="ECO:0000256" key="9">
    <source>
        <dbReference type="ARBA" id="ARBA00023170"/>
    </source>
</evidence>
<evidence type="ECO:0000313" key="17">
    <source>
        <dbReference type="EMBL" id="TXH90517.1"/>
    </source>
</evidence>
<keyword evidence="3 11" id="KW-0813">Transport</keyword>
<keyword evidence="5 11" id="KW-0812">Transmembrane</keyword>
<evidence type="ECO:0000256" key="3">
    <source>
        <dbReference type="ARBA" id="ARBA00022448"/>
    </source>
</evidence>
<name>A0A5C7T460_THASP</name>
<keyword evidence="7 13" id="KW-0798">TonB box</keyword>
<dbReference type="InterPro" id="IPR036942">
    <property type="entry name" value="Beta-barrel_TonB_sf"/>
</dbReference>
<feature type="short sequence motif" description="TonB C-terminal box" evidence="12">
    <location>
        <begin position="749"/>
        <end position="766"/>
    </location>
</feature>
<dbReference type="PANTHER" id="PTHR30069">
    <property type="entry name" value="TONB-DEPENDENT OUTER MEMBRANE RECEPTOR"/>
    <property type="match status" value="1"/>
</dbReference>
<dbReference type="AlphaFoldDB" id="A0A5C7T460"/>